<dbReference type="OrthoDB" id="2842340at2"/>
<proteinExistence type="predicted"/>
<keyword evidence="2" id="KW-1185">Reference proteome</keyword>
<dbReference type="EMBL" id="SOPW01000003">
    <property type="protein sequence ID" value="TFB24086.1"/>
    <property type="molecule type" value="Genomic_DNA"/>
</dbReference>
<comment type="caution">
    <text evidence="1">The sequence shown here is derived from an EMBL/GenBank/DDBJ whole genome shotgun (WGS) entry which is preliminary data.</text>
</comment>
<sequence>MKYNEFINLDNWIGGFYELSIEFHPVGDDKRLNDALKSLEKSNVINGIWKEQEDYQKKRVSLPIEIEEDSVNQYYGTLLISDGNTLPCVITIIRVDVESDWLDVSIPQAAFEKAYPYKYPLTENLNPWLNEVAETFIKLAEIIYEQSPFDLAMIGEEISGYTNQEDITLEQLKKSTFIIPIVLQKRLETQEQGEALSNELKLFR</sequence>
<accession>A0A4Y8IRA4</accession>
<reference evidence="1 2" key="1">
    <citation type="submission" date="2019-03" db="EMBL/GenBank/DDBJ databases">
        <authorList>
            <person name="He R.-H."/>
        </authorList>
    </citation>
    <scope>NUCLEOTIDE SEQUENCE [LARGE SCALE GENOMIC DNA]</scope>
    <source>
        <strain evidence="2">SH 714</strain>
    </source>
</reference>
<name>A0A4Y8IRA4_9BACI</name>
<evidence type="ECO:0000313" key="2">
    <source>
        <dbReference type="Proteomes" id="UP000297975"/>
    </source>
</evidence>
<protein>
    <submittedName>
        <fullName evidence="1">Uncharacterized protein</fullName>
    </submittedName>
</protein>
<dbReference type="AlphaFoldDB" id="A0A4Y8IRA4"/>
<gene>
    <name evidence="1" type="ORF">E3U55_04540</name>
</gene>
<dbReference type="Proteomes" id="UP000297975">
    <property type="component" value="Unassembled WGS sequence"/>
</dbReference>
<organism evidence="1 2">
    <name type="scientific">Filobacillus milosensis</name>
    <dbReference type="NCBI Taxonomy" id="94137"/>
    <lineage>
        <taxon>Bacteria</taxon>
        <taxon>Bacillati</taxon>
        <taxon>Bacillota</taxon>
        <taxon>Bacilli</taxon>
        <taxon>Bacillales</taxon>
        <taxon>Bacillaceae</taxon>
        <taxon>Filobacillus</taxon>
    </lineage>
</organism>
<dbReference type="RefSeq" id="WP_134339144.1">
    <property type="nucleotide sequence ID" value="NZ_SOPW01000003.1"/>
</dbReference>
<evidence type="ECO:0000313" key="1">
    <source>
        <dbReference type="EMBL" id="TFB24086.1"/>
    </source>
</evidence>